<dbReference type="SUPFAM" id="SSF53098">
    <property type="entry name" value="Ribonuclease H-like"/>
    <property type="match status" value="1"/>
</dbReference>
<dbReference type="InterPro" id="IPR036397">
    <property type="entry name" value="RNaseH_sf"/>
</dbReference>
<dbReference type="PANTHER" id="PTHR35004:SF7">
    <property type="entry name" value="INTEGRASE PROTEIN"/>
    <property type="match status" value="1"/>
</dbReference>
<dbReference type="Pfam" id="PF13384">
    <property type="entry name" value="HTH_23"/>
    <property type="match status" value="1"/>
</dbReference>
<dbReference type="Pfam" id="PF00665">
    <property type="entry name" value="rve"/>
    <property type="match status" value="1"/>
</dbReference>
<proteinExistence type="predicted"/>
<dbReference type="InterPro" id="IPR012337">
    <property type="entry name" value="RNaseH-like_sf"/>
</dbReference>
<feature type="domain" description="Integrase catalytic" evidence="1">
    <location>
        <begin position="276"/>
        <end position="450"/>
    </location>
</feature>
<dbReference type="GO" id="GO:0015074">
    <property type="term" value="P:DNA integration"/>
    <property type="evidence" value="ECO:0007669"/>
    <property type="project" value="InterPro"/>
</dbReference>
<gene>
    <name evidence="2" type="ORF">KDAU_49110</name>
</gene>
<dbReference type="SUPFAM" id="SSF46689">
    <property type="entry name" value="Homeodomain-like"/>
    <property type="match status" value="1"/>
</dbReference>
<dbReference type="AlphaFoldDB" id="A0A401ZL81"/>
<dbReference type="Proteomes" id="UP000287224">
    <property type="component" value="Unassembled WGS sequence"/>
</dbReference>
<dbReference type="OrthoDB" id="165164at2"/>
<accession>A0A401ZL81</accession>
<dbReference type="GO" id="GO:0003676">
    <property type="term" value="F:nucleic acid binding"/>
    <property type="evidence" value="ECO:0007669"/>
    <property type="project" value="InterPro"/>
</dbReference>
<protein>
    <recommendedName>
        <fullName evidence="1">Integrase catalytic domain-containing protein</fullName>
    </recommendedName>
</protein>
<organism evidence="2 3">
    <name type="scientific">Dictyobacter aurantiacus</name>
    <dbReference type="NCBI Taxonomy" id="1936993"/>
    <lineage>
        <taxon>Bacteria</taxon>
        <taxon>Bacillati</taxon>
        <taxon>Chloroflexota</taxon>
        <taxon>Ktedonobacteria</taxon>
        <taxon>Ktedonobacterales</taxon>
        <taxon>Dictyobacteraceae</taxon>
        <taxon>Dictyobacter</taxon>
    </lineage>
</organism>
<dbReference type="PROSITE" id="PS50994">
    <property type="entry name" value="INTEGRASE"/>
    <property type="match status" value="1"/>
</dbReference>
<reference evidence="3" key="1">
    <citation type="submission" date="2018-12" db="EMBL/GenBank/DDBJ databases">
        <title>Tengunoibacter tsumagoiensis gen. nov., sp. nov., Dictyobacter kobayashii sp. nov., D. alpinus sp. nov., and D. joshuensis sp. nov. and description of Dictyobacteraceae fam. nov. within the order Ktedonobacterales isolated from Tengu-no-mugimeshi.</title>
        <authorList>
            <person name="Wang C.M."/>
            <person name="Zheng Y."/>
            <person name="Sakai Y."/>
            <person name="Toyoda A."/>
            <person name="Minakuchi Y."/>
            <person name="Abe K."/>
            <person name="Yokota A."/>
            <person name="Yabe S."/>
        </authorList>
    </citation>
    <scope>NUCLEOTIDE SEQUENCE [LARGE SCALE GENOMIC DNA]</scope>
    <source>
        <strain evidence="3">S-27</strain>
    </source>
</reference>
<evidence type="ECO:0000259" key="1">
    <source>
        <dbReference type="PROSITE" id="PS50994"/>
    </source>
</evidence>
<dbReference type="InterPro" id="IPR001584">
    <property type="entry name" value="Integrase_cat-core"/>
</dbReference>
<dbReference type="EMBL" id="BIFQ01000001">
    <property type="protein sequence ID" value="GCE07582.1"/>
    <property type="molecule type" value="Genomic_DNA"/>
</dbReference>
<dbReference type="Gene3D" id="3.30.420.10">
    <property type="entry name" value="Ribonuclease H-like superfamily/Ribonuclease H"/>
    <property type="match status" value="1"/>
</dbReference>
<name>A0A401ZL81_9CHLR</name>
<sequence length="592" mass="68962">MPKRRYERREPTHEWSQIRPQLKDAAQIKYELIRPVILFGVSAKERAAETGEPRSTIYYQANLFDVSGMASFLPPEPLPAISKLDKRILPPPMRQAIVDLHAEYPEHHVDEIARILYIQFGRRPSAQTIKLTLADGPKPSRTTRRFPLFEDVTDPRERRLAIIRLHAEGWTPTSIAGYLGTSRQTIYATLKRWVEEQFAGLVDKSSRPNQPATKVTLQAMQEVKKMQINPELGEYRVSAALEQMGIKLSPRTCGRILALNRELYHIKMPVHSGRPKKEMPFRANRRHQFWSVDIRYIDMHHIEDEDKIYCISILENYSRAILASAISRRQDAAAYLSVLYAAIRKHGCPNTIVSDHGGVFLSHEARQIYNAFSIRKEEIELRQAWQNYIETAFNTQRRMADWYFEEAKTWDDLLATHEKWVRNYNYQKHFAHEQREDGRRSPAEVLGWVTGKQFEPDYMYRAFSAIGETRTLTKAGYARFRDFLLYGERGLAGKKVLINIFQDTLALEYGEHPLAKYSVEWQPDDTHLRRIGNPRLYDHPYQNPQLELWPSSEVEWFVIIHAHSYGSRSRRKRVTRILAIQPPLLADGTQPS</sequence>
<evidence type="ECO:0000313" key="3">
    <source>
        <dbReference type="Proteomes" id="UP000287224"/>
    </source>
</evidence>
<evidence type="ECO:0000313" key="2">
    <source>
        <dbReference type="EMBL" id="GCE07582.1"/>
    </source>
</evidence>
<dbReference type="InterPro" id="IPR009057">
    <property type="entry name" value="Homeodomain-like_sf"/>
</dbReference>
<comment type="caution">
    <text evidence="2">The sequence shown here is derived from an EMBL/GenBank/DDBJ whole genome shotgun (WGS) entry which is preliminary data.</text>
</comment>
<keyword evidence="3" id="KW-1185">Reference proteome</keyword>
<dbReference type="RefSeq" id="WP_126598955.1">
    <property type="nucleotide sequence ID" value="NZ_BIFQ01000001.1"/>
</dbReference>
<dbReference type="PANTHER" id="PTHR35004">
    <property type="entry name" value="TRANSPOSASE RV3428C-RELATED"/>
    <property type="match status" value="1"/>
</dbReference>